<comment type="similarity">
    <text evidence="4 17">Belongs to the MurCDEF family.</text>
</comment>
<comment type="subcellular location">
    <subcellularLocation>
        <location evidence="2 17 18">Cytoplasm</location>
    </subcellularLocation>
</comment>
<evidence type="ECO:0000256" key="1">
    <source>
        <dbReference type="ARBA" id="ARBA00002734"/>
    </source>
</evidence>
<evidence type="ECO:0000313" key="21">
    <source>
        <dbReference type="EMBL" id="MXQ73243.1"/>
    </source>
</evidence>
<evidence type="ECO:0000256" key="12">
    <source>
        <dbReference type="ARBA" id="ARBA00022984"/>
    </source>
</evidence>
<dbReference type="Gene3D" id="3.40.50.720">
    <property type="entry name" value="NAD(P)-binding Rossmann-like Domain"/>
    <property type="match status" value="1"/>
</dbReference>
<evidence type="ECO:0000256" key="18">
    <source>
        <dbReference type="RuleBase" id="RU003664"/>
    </source>
</evidence>
<dbReference type="InterPro" id="IPR036565">
    <property type="entry name" value="Mur-like_cat_sf"/>
</dbReference>
<dbReference type="InterPro" id="IPR036615">
    <property type="entry name" value="Mur_ligase_C_dom_sf"/>
</dbReference>
<dbReference type="InterPro" id="IPR004101">
    <property type="entry name" value="Mur_ligase_C"/>
</dbReference>
<dbReference type="InterPro" id="IPR013221">
    <property type="entry name" value="Mur_ligase_cen"/>
</dbReference>
<keyword evidence="9 17" id="KW-0547">Nucleotide-binding</keyword>
<keyword evidence="22" id="KW-1185">Reference proteome</keyword>
<organism evidence="21 22">
    <name type="scientific">Copranaerobaculum intestinale</name>
    <dbReference type="NCBI Taxonomy" id="2692629"/>
    <lineage>
        <taxon>Bacteria</taxon>
        <taxon>Bacillati</taxon>
        <taxon>Bacillota</taxon>
        <taxon>Erysipelotrichia</taxon>
        <taxon>Erysipelotrichales</taxon>
        <taxon>Erysipelotrichaceae</taxon>
        <taxon>Copranaerobaculum</taxon>
    </lineage>
</organism>
<dbReference type="GO" id="GO:0008360">
    <property type="term" value="P:regulation of cell shape"/>
    <property type="evidence" value="ECO:0007669"/>
    <property type="project" value="UniProtKB-KW"/>
</dbReference>
<dbReference type="RefSeq" id="WP_160624659.1">
    <property type="nucleotide sequence ID" value="NZ_WUUQ01000001.1"/>
</dbReference>
<evidence type="ECO:0000256" key="14">
    <source>
        <dbReference type="ARBA" id="ARBA00030398"/>
    </source>
</evidence>
<dbReference type="NCBIfam" id="TIGR01087">
    <property type="entry name" value="murD"/>
    <property type="match status" value="1"/>
</dbReference>
<accession>A0A6N8U941</accession>
<keyword evidence="17 18" id="KW-0131">Cell cycle</keyword>
<keyword evidence="7 17" id="KW-0963">Cytoplasm</keyword>
<dbReference type="UniPathway" id="UPA00219"/>
<feature type="domain" description="Mur ligase C-terminal" evidence="19">
    <location>
        <begin position="306"/>
        <end position="414"/>
    </location>
</feature>
<keyword evidence="17 18" id="KW-0132">Cell division</keyword>
<evidence type="ECO:0000256" key="11">
    <source>
        <dbReference type="ARBA" id="ARBA00022960"/>
    </source>
</evidence>
<dbReference type="AlphaFoldDB" id="A0A6N8U941"/>
<comment type="catalytic activity">
    <reaction evidence="16 17 18">
        <text>UDP-N-acetyl-alpha-D-muramoyl-L-alanine + D-glutamate + ATP = UDP-N-acetyl-alpha-D-muramoyl-L-alanyl-D-glutamate + ADP + phosphate + H(+)</text>
        <dbReference type="Rhea" id="RHEA:16429"/>
        <dbReference type="ChEBI" id="CHEBI:15378"/>
        <dbReference type="ChEBI" id="CHEBI:29986"/>
        <dbReference type="ChEBI" id="CHEBI:30616"/>
        <dbReference type="ChEBI" id="CHEBI:43474"/>
        <dbReference type="ChEBI" id="CHEBI:83898"/>
        <dbReference type="ChEBI" id="CHEBI:83900"/>
        <dbReference type="ChEBI" id="CHEBI:456216"/>
        <dbReference type="EC" id="6.3.2.9"/>
    </reaction>
</comment>
<reference evidence="21 22" key="1">
    <citation type="submission" date="2019-12" db="EMBL/GenBank/DDBJ databases">
        <authorList>
            <person name="Yang R."/>
        </authorList>
    </citation>
    <scope>NUCLEOTIDE SEQUENCE [LARGE SCALE GENOMIC DNA]</scope>
    <source>
        <strain evidence="21 22">DONG20-135</strain>
    </source>
</reference>
<evidence type="ECO:0000256" key="15">
    <source>
        <dbReference type="ARBA" id="ARBA00032324"/>
    </source>
</evidence>
<feature type="binding site" evidence="17">
    <location>
        <begin position="113"/>
        <end position="119"/>
    </location>
    <ligand>
        <name>ATP</name>
        <dbReference type="ChEBI" id="CHEBI:30616"/>
    </ligand>
</feature>
<dbReference type="EC" id="6.3.2.9" evidence="5 17"/>
<evidence type="ECO:0000256" key="6">
    <source>
        <dbReference type="ARBA" id="ARBA00015655"/>
    </source>
</evidence>
<dbReference type="Pfam" id="PF08245">
    <property type="entry name" value="Mur_ligase_M"/>
    <property type="match status" value="1"/>
</dbReference>
<name>A0A6N8U941_9FIRM</name>
<evidence type="ECO:0000256" key="8">
    <source>
        <dbReference type="ARBA" id="ARBA00022598"/>
    </source>
</evidence>
<dbReference type="GO" id="GO:0005524">
    <property type="term" value="F:ATP binding"/>
    <property type="evidence" value="ECO:0007669"/>
    <property type="project" value="UniProtKB-UniRule"/>
</dbReference>
<keyword evidence="8 17" id="KW-0436">Ligase</keyword>
<proteinExistence type="inferred from homology"/>
<keyword evidence="11 17" id="KW-0133">Cell shape</keyword>
<evidence type="ECO:0000256" key="5">
    <source>
        <dbReference type="ARBA" id="ARBA00012212"/>
    </source>
</evidence>
<evidence type="ECO:0000256" key="13">
    <source>
        <dbReference type="ARBA" id="ARBA00023316"/>
    </source>
</evidence>
<reference evidence="21 22" key="2">
    <citation type="submission" date="2020-01" db="EMBL/GenBank/DDBJ databases">
        <title>Clostridiaceae sp. nov. isolated from the gut of human by culturomics.</title>
        <authorList>
            <person name="Chang Y."/>
        </authorList>
    </citation>
    <scope>NUCLEOTIDE SEQUENCE [LARGE SCALE GENOMIC DNA]</scope>
    <source>
        <strain evidence="21 22">DONG20-135</strain>
    </source>
</reference>
<keyword evidence="10 17" id="KW-0067">ATP-binding</keyword>
<keyword evidence="12 17" id="KW-0573">Peptidoglycan synthesis</keyword>
<dbReference type="GO" id="GO:0009252">
    <property type="term" value="P:peptidoglycan biosynthetic process"/>
    <property type="evidence" value="ECO:0007669"/>
    <property type="project" value="UniProtKB-UniRule"/>
</dbReference>
<dbReference type="GO" id="GO:0051301">
    <property type="term" value="P:cell division"/>
    <property type="evidence" value="ECO:0007669"/>
    <property type="project" value="UniProtKB-KW"/>
</dbReference>
<dbReference type="Pfam" id="PF02875">
    <property type="entry name" value="Mur_ligase_C"/>
    <property type="match status" value="1"/>
</dbReference>
<evidence type="ECO:0000256" key="10">
    <source>
        <dbReference type="ARBA" id="ARBA00022840"/>
    </source>
</evidence>
<comment type="function">
    <text evidence="1 17 18">Cell wall formation. Catalyzes the addition of glutamate to the nucleotide precursor UDP-N-acetylmuramoyl-L-alanine (UMA).</text>
</comment>
<evidence type="ECO:0000256" key="4">
    <source>
        <dbReference type="ARBA" id="ARBA00010416"/>
    </source>
</evidence>
<dbReference type="GO" id="GO:0008764">
    <property type="term" value="F:UDP-N-acetylmuramoylalanine-D-glutamate ligase activity"/>
    <property type="evidence" value="ECO:0007669"/>
    <property type="project" value="UniProtKB-UniRule"/>
</dbReference>
<dbReference type="Proteomes" id="UP000434036">
    <property type="component" value="Unassembled WGS sequence"/>
</dbReference>
<dbReference type="SUPFAM" id="SSF53623">
    <property type="entry name" value="MurD-like peptide ligases, catalytic domain"/>
    <property type="match status" value="1"/>
</dbReference>
<evidence type="ECO:0000313" key="22">
    <source>
        <dbReference type="Proteomes" id="UP000434036"/>
    </source>
</evidence>
<evidence type="ECO:0000256" key="9">
    <source>
        <dbReference type="ARBA" id="ARBA00022741"/>
    </source>
</evidence>
<evidence type="ECO:0000259" key="19">
    <source>
        <dbReference type="Pfam" id="PF02875"/>
    </source>
</evidence>
<dbReference type="HAMAP" id="MF_00639">
    <property type="entry name" value="MurD"/>
    <property type="match status" value="1"/>
</dbReference>
<dbReference type="Gene3D" id="3.90.190.20">
    <property type="entry name" value="Mur ligase, C-terminal domain"/>
    <property type="match status" value="1"/>
</dbReference>
<evidence type="ECO:0000256" key="17">
    <source>
        <dbReference type="HAMAP-Rule" id="MF_00639"/>
    </source>
</evidence>
<evidence type="ECO:0000256" key="16">
    <source>
        <dbReference type="ARBA" id="ARBA00047632"/>
    </source>
</evidence>
<dbReference type="GO" id="GO:0005737">
    <property type="term" value="C:cytoplasm"/>
    <property type="evidence" value="ECO:0007669"/>
    <property type="project" value="UniProtKB-SubCell"/>
</dbReference>
<dbReference type="Gene3D" id="3.40.1190.10">
    <property type="entry name" value="Mur-like, catalytic domain"/>
    <property type="match status" value="1"/>
</dbReference>
<protein>
    <recommendedName>
        <fullName evidence="6 17">UDP-N-acetylmuramoylalanine--D-glutamate ligase</fullName>
        <ecNumber evidence="5 17">6.3.2.9</ecNumber>
    </recommendedName>
    <alternativeName>
        <fullName evidence="15 17">D-glutamic acid-adding enzyme</fullName>
    </alternativeName>
    <alternativeName>
        <fullName evidence="14 17">UDP-N-acetylmuramoyl-L-alanyl-D-glutamate synthetase</fullName>
    </alternativeName>
</protein>
<comment type="caution">
    <text evidence="21">The sequence shown here is derived from an EMBL/GenBank/DDBJ whole genome shotgun (WGS) entry which is preliminary data.</text>
</comment>
<evidence type="ECO:0000259" key="20">
    <source>
        <dbReference type="Pfam" id="PF08245"/>
    </source>
</evidence>
<gene>
    <name evidence="17" type="primary">murD</name>
    <name evidence="21" type="ORF">GSF08_04740</name>
</gene>
<evidence type="ECO:0000256" key="7">
    <source>
        <dbReference type="ARBA" id="ARBA00022490"/>
    </source>
</evidence>
<comment type="pathway">
    <text evidence="3 17 18">Cell wall biogenesis; peptidoglycan biosynthesis.</text>
</comment>
<evidence type="ECO:0000256" key="2">
    <source>
        <dbReference type="ARBA" id="ARBA00004496"/>
    </source>
</evidence>
<dbReference type="PANTHER" id="PTHR43692">
    <property type="entry name" value="UDP-N-ACETYLMURAMOYLALANINE--D-GLUTAMATE LIGASE"/>
    <property type="match status" value="1"/>
</dbReference>
<dbReference type="SUPFAM" id="SSF51984">
    <property type="entry name" value="MurCD N-terminal domain"/>
    <property type="match status" value="1"/>
</dbReference>
<sequence length="441" mass="49409">MDFKNKKVLVIGCAKSGEAAAKLLLARGADITITDSACIAHKQALQDMGIAVFDGGHPDFLLDGEWDFIVKNPGIPYHNPFIKKFVEKHTKILTEVEIAYACAPRFHYGAITGTNGKTTITSILYELLQENGRALAAGNIGCPLSEQALIFGEEEKDIALELSNFQLLGIDTFRPEVSVVCNLAPDHLDYMDSVEAYYKSKMRIFKNQHKDDWFLRNVDDPLVMKYAKDIPSTVIDFSLIRQDVDLYRKDGGIYLHEQLLFHQNDLKIVGDHNVANAMVAACMAYKLGVSIPSIQKRIKAFQAVEHRLEYIGERNGVTFYNDSKATNTGAVVTALQSFEKNIILLAGGHDKGIPFDELKEFDDRIKCCIAFGETRHKFQPIFSHVNICETMKEAFDRAVGLAAPGDVVVLSPACSSYDQFKNYEERGRIFKAYVLEYLQQN</sequence>
<dbReference type="PANTHER" id="PTHR43692:SF1">
    <property type="entry name" value="UDP-N-ACETYLMURAMOYLALANINE--D-GLUTAMATE LIGASE"/>
    <property type="match status" value="1"/>
</dbReference>
<feature type="domain" description="Mur ligase central" evidence="20">
    <location>
        <begin position="111"/>
        <end position="284"/>
    </location>
</feature>
<dbReference type="GO" id="GO:0071555">
    <property type="term" value="P:cell wall organization"/>
    <property type="evidence" value="ECO:0007669"/>
    <property type="project" value="UniProtKB-KW"/>
</dbReference>
<evidence type="ECO:0000256" key="3">
    <source>
        <dbReference type="ARBA" id="ARBA00004752"/>
    </source>
</evidence>
<dbReference type="InterPro" id="IPR005762">
    <property type="entry name" value="MurD"/>
</dbReference>
<keyword evidence="13 17" id="KW-0961">Cell wall biogenesis/degradation</keyword>
<dbReference type="SUPFAM" id="SSF53244">
    <property type="entry name" value="MurD-like peptide ligases, peptide-binding domain"/>
    <property type="match status" value="1"/>
</dbReference>
<dbReference type="EMBL" id="WUUQ01000001">
    <property type="protein sequence ID" value="MXQ73243.1"/>
    <property type="molecule type" value="Genomic_DNA"/>
</dbReference>